<dbReference type="SUPFAM" id="SSF56935">
    <property type="entry name" value="Porins"/>
    <property type="match status" value="1"/>
</dbReference>
<evidence type="ECO:0000256" key="11">
    <source>
        <dbReference type="RuleBase" id="RU003357"/>
    </source>
</evidence>
<evidence type="ECO:0000256" key="1">
    <source>
        <dbReference type="ARBA" id="ARBA00004571"/>
    </source>
</evidence>
<evidence type="ECO:0000256" key="5">
    <source>
        <dbReference type="ARBA" id="ARBA00022729"/>
    </source>
</evidence>
<evidence type="ECO:0000259" key="13">
    <source>
        <dbReference type="Pfam" id="PF00593"/>
    </source>
</evidence>
<keyword evidence="2 10" id="KW-0813">Transport</keyword>
<dbReference type="Pfam" id="PF07715">
    <property type="entry name" value="Plug"/>
    <property type="match status" value="1"/>
</dbReference>
<dbReference type="InterPro" id="IPR037066">
    <property type="entry name" value="Plug_dom_sf"/>
</dbReference>
<name>A0A8F9TU77_9BACT</name>
<dbReference type="PANTHER" id="PTHR30069">
    <property type="entry name" value="TONB-DEPENDENT OUTER MEMBRANE RECEPTOR"/>
    <property type="match status" value="1"/>
</dbReference>
<dbReference type="InterPro" id="IPR012910">
    <property type="entry name" value="Plug_dom"/>
</dbReference>
<comment type="subcellular location">
    <subcellularLocation>
        <location evidence="1 10">Cell outer membrane</location>
        <topology evidence="1 10">Multi-pass membrane protein</topology>
    </subcellularLocation>
</comment>
<keyword evidence="8 15" id="KW-0675">Receptor</keyword>
<evidence type="ECO:0000256" key="9">
    <source>
        <dbReference type="ARBA" id="ARBA00023237"/>
    </source>
</evidence>
<feature type="domain" description="TonB-dependent receptor plug" evidence="14">
    <location>
        <begin position="61"/>
        <end position="166"/>
    </location>
</feature>
<evidence type="ECO:0000256" key="3">
    <source>
        <dbReference type="ARBA" id="ARBA00022452"/>
    </source>
</evidence>
<dbReference type="AlphaFoldDB" id="A0A8F9TU77"/>
<keyword evidence="4 10" id="KW-0812">Transmembrane</keyword>
<evidence type="ECO:0000259" key="14">
    <source>
        <dbReference type="Pfam" id="PF07715"/>
    </source>
</evidence>
<dbReference type="GO" id="GO:0044718">
    <property type="term" value="P:siderophore transmembrane transport"/>
    <property type="evidence" value="ECO:0007669"/>
    <property type="project" value="TreeGrafter"/>
</dbReference>
<feature type="signal peptide" evidence="12">
    <location>
        <begin position="1"/>
        <end position="22"/>
    </location>
</feature>
<dbReference type="Proteomes" id="UP000825051">
    <property type="component" value="Chromosome"/>
</dbReference>
<keyword evidence="6 11" id="KW-0798">TonB box</keyword>
<feature type="domain" description="TonB-dependent receptor-like beta-barrel" evidence="13">
    <location>
        <begin position="196"/>
        <end position="608"/>
    </location>
</feature>
<protein>
    <submittedName>
        <fullName evidence="15">TonB-dependent receptor</fullName>
    </submittedName>
</protein>
<proteinExistence type="inferred from homology"/>
<evidence type="ECO:0000256" key="12">
    <source>
        <dbReference type="SAM" id="SignalP"/>
    </source>
</evidence>
<keyword evidence="9 10" id="KW-0998">Cell outer membrane</keyword>
<keyword evidence="5 12" id="KW-0732">Signal</keyword>
<feature type="chain" id="PRO_5034599869" evidence="12">
    <location>
        <begin position="23"/>
        <end position="638"/>
    </location>
</feature>
<reference evidence="15" key="1">
    <citation type="submission" date="2021-08" db="EMBL/GenBank/DDBJ databases">
        <title>Genome of a novel bacterium of the phylum Verrucomicrobia, Oleiharenicola sp. KSB-15.</title>
        <authorList>
            <person name="Chung J.-H."/>
            <person name="Ahn J.-H."/>
            <person name="Yoon Y."/>
            <person name="Kim D.-Y."/>
            <person name="An S.-H."/>
            <person name="Park I."/>
            <person name="Yeon J."/>
        </authorList>
    </citation>
    <scope>NUCLEOTIDE SEQUENCE</scope>
    <source>
        <strain evidence="15">KSB-15</strain>
    </source>
</reference>
<dbReference type="InterPro" id="IPR000531">
    <property type="entry name" value="Beta-barrel_TonB"/>
</dbReference>
<dbReference type="InterPro" id="IPR036942">
    <property type="entry name" value="Beta-barrel_TonB_sf"/>
</dbReference>
<keyword evidence="16" id="KW-1185">Reference proteome</keyword>
<evidence type="ECO:0000313" key="16">
    <source>
        <dbReference type="Proteomes" id="UP000825051"/>
    </source>
</evidence>
<dbReference type="PROSITE" id="PS52016">
    <property type="entry name" value="TONB_DEPENDENT_REC_3"/>
    <property type="match status" value="1"/>
</dbReference>
<evidence type="ECO:0000256" key="6">
    <source>
        <dbReference type="ARBA" id="ARBA00023077"/>
    </source>
</evidence>
<dbReference type="InterPro" id="IPR039426">
    <property type="entry name" value="TonB-dep_rcpt-like"/>
</dbReference>
<evidence type="ECO:0000256" key="8">
    <source>
        <dbReference type="ARBA" id="ARBA00023170"/>
    </source>
</evidence>
<accession>A0A8F9TU77</accession>
<organism evidence="15 16">
    <name type="scientific">Horticoccus luteus</name>
    <dbReference type="NCBI Taxonomy" id="2862869"/>
    <lineage>
        <taxon>Bacteria</taxon>
        <taxon>Pseudomonadati</taxon>
        <taxon>Verrucomicrobiota</taxon>
        <taxon>Opitutia</taxon>
        <taxon>Opitutales</taxon>
        <taxon>Opitutaceae</taxon>
        <taxon>Horticoccus</taxon>
    </lineage>
</organism>
<keyword evidence="3 10" id="KW-1134">Transmembrane beta strand</keyword>
<dbReference type="Gene3D" id="2.40.170.20">
    <property type="entry name" value="TonB-dependent receptor, beta-barrel domain"/>
    <property type="match status" value="1"/>
</dbReference>
<dbReference type="EMBL" id="CP080507">
    <property type="protein sequence ID" value="QYM78373.1"/>
    <property type="molecule type" value="Genomic_DNA"/>
</dbReference>
<dbReference type="GO" id="GO:0009279">
    <property type="term" value="C:cell outer membrane"/>
    <property type="evidence" value="ECO:0007669"/>
    <property type="project" value="UniProtKB-SubCell"/>
</dbReference>
<dbReference type="PANTHER" id="PTHR30069:SF29">
    <property type="entry name" value="HEMOGLOBIN AND HEMOGLOBIN-HAPTOGLOBIN-BINDING PROTEIN 1-RELATED"/>
    <property type="match status" value="1"/>
</dbReference>
<evidence type="ECO:0000256" key="7">
    <source>
        <dbReference type="ARBA" id="ARBA00023136"/>
    </source>
</evidence>
<dbReference type="RefSeq" id="WP_220161477.1">
    <property type="nucleotide sequence ID" value="NZ_CP080507.1"/>
</dbReference>
<evidence type="ECO:0000256" key="2">
    <source>
        <dbReference type="ARBA" id="ARBA00022448"/>
    </source>
</evidence>
<dbReference type="GO" id="GO:0015344">
    <property type="term" value="F:siderophore uptake transmembrane transporter activity"/>
    <property type="evidence" value="ECO:0007669"/>
    <property type="project" value="TreeGrafter"/>
</dbReference>
<evidence type="ECO:0000256" key="4">
    <source>
        <dbReference type="ARBA" id="ARBA00022692"/>
    </source>
</evidence>
<sequence length="638" mass="70962">MKRLPFLRLAVCLAALPAGVLAEDATAPSTDLSSLKQLSLEGLMNLEVSTVSRKDERWWTAPSGIDVITSEDIRRSGAMNLPDALRLGTGVHVGQSSARSWAISIRGMNVLAANKISVAMDGRSLFTPFYSGVDWASKDTLLEDIDRIEVVRGPVGALWGAYAVNGFIQILTKPAWDTQGWLASAGTGTEDPLFVSFRYGGKVNDTTFYRVYAKYFQTDWTYNAAGQRTNPATDFFQTGFRLDALRASDTTFTIQGDYYTNQDLPLDHLQAGLDGFNLLGRWRRNFSSDASLEIQSYVDHTYWLIPSQFEERRTTGSASVQYRNAIGRQDIVVGFDGSLSRDHIGNIGIAQLIPPERTIHNAGLYLEDGIHLTPTATVTLGVKGEHNSFSSFEYEPTLRYAWTPTAQTTVWAALSRSVRTPVRIDDDLVIQVPGTTVFAANDDFRTEDALAYEIGLRHQPVSTFTFDVSAFVYRYDNIRSTEPAGSTPLPLTFKNKLNATSAGGEVTLMYQPLAQLFFKASYRYLDLDFTRDPGSQDNSHGSSEGNDPKHVANLNAHLTLSSGWEIDGFLRYVSALPNPALPGYTDFDLRLGWHPTSNWEISLLGRNLLHRQHAEFITTNSLNEQVHRSITLKSTWRY</sequence>
<dbReference type="Pfam" id="PF00593">
    <property type="entry name" value="TonB_dep_Rec_b-barrel"/>
    <property type="match status" value="1"/>
</dbReference>
<keyword evidence="7 10" id="KW-0472">Membrane</keyword>
<dbReference type="KEGG" id="ole:K0B96_13855"/>
<comment type="similarity">
    <text evidence="10 11">Belongs to the TonB-dependent receptor family.</text>
</comment>
<evidence type="ECO:0000313" key="15">
    <source>
        <dbReference type="EMBL" id="QYM78373.1"/>
    </source>
</evidence>
<evidence type="ECO:0000256" key="10">
    <source>
        <dbReference type="PROSITE-ProRule" id="PRU01360"/>
    </source>
</evidence>
<dbReference type="Gene3D" id="2.170.130.10">
    <property type="entry name" value="TonB-dependent receptor, plug domain"/>
    <property type="match status" value="1"/>
</dbReference>
<gene>
    <name evidence="15" type="ORF">K0B96_13855</name>
</gene>